<dbReference type="AlphaFoldDB" id="A0A9D4F793"/>
<reference evidence="2" key="1">
    <citation type="journal article" date="2019" name="bioRxiv">
        <title>The Genome of the Zebra Mussel, Dreissena polymorpha: A Resource for Invasive Species Research.</title>
        <authorList>
            <person name="McCartney M.A."/>
            <person name="Auch B."/>
            <person name="Kono T."/>
            <person name="Mallez S."/>
            <person name="Zhang Y."/>
            <person name="Obille A."/>
            <person name="Becker A."/>
            <person name="Abrahante J.E."/>
            <person name="Garbe J."/>
            <person name="Badalamenti J.P."/>
            <person name="Herman A."/>
            <person name="Mangelson H."/>
            <person name="Liachko I."/>
            <person name="Sullivan S."/>
            <person name="Sone E.D."/>
            <person name="Koren S."/>
            <person name="Silverstein K.A.T."/>
            <person name="Beckman K.B."/>
            <person name="Gohl D.M."/>
        </authorList>
    </citation>
    <scope>NUCLEOTIDE SEQUENCE</scope>
    <source>
        <strain evidence="2">Duluth1</strain>
        <tissue evidence="2">Whole animal</tissue>
    </source>
</reference>
<evidence type="ECO:0000256" key="1">
    <source>
        <dbReference type="SAM" id="MobiDB-lite"/>
    </source>
</evidence>
<organism evidence="2 3">
    <name type="scientific">Dreissena polymorpha</name>
    <name type="common">Zebra mussel</name>
    <name type="synonym">Mytilus polymorpha</name>
    <dbReference type="NCBI Taxonomy" id="45954"/>
    <lineage>
        <taxon>Eukaryota</taxon>
        <taxon>Metazoa</taxon>
        <taxon>Spiralia</taxon>
        <taxon>Lophotrochozoa</taxon>
        <taxon>Mollusca</taxon>
        <taxon>Bivalvia</taxon>
        <taxon>Autobranchia</taxon>
        <taxon>Heteroconchia</taxon>
        <taxon>Euheterodonta</taxon>
        <taxon>Imparidentia</taxon>
        <taxon>Neoheterodontei</taxon>
        <taxon>Myida</taxon>
        <taxon>Dreissenoidea</taxon>
        <taxon>Dreissenidae</taxon>
        <taxon>Dreissena</taxon>
    </lineage>
</organism>
<sequence>MFTDEGNPIDCIPYKHQQSLPPASSKTASPTQVSTPPPTDHLSPLPTQPPTANIPLINKPVASAPVSTQSPLGMFLACVLLCTYL</sequence>
<dbReference type="Proteomes" id="UP000828390">
    <property type="component" value="Unassembled WGS sequence"/>
</dbReference>
<keyword evidence="3" id="KW-1185">Reference proteome</keyword>
<reference evidence="2" key="2">
    <citation type="submission" date="2020-11" db="EMBL/GenBank/DDBJ databases">
        <authorList>
            <person name="McCartney M.A."/>
            <person name="Auch B."/>
            <person name="Kono T."/>
            <person name="Mallez S."/>
            <person name="Becker A."/>
            <person name="Gohl D.M."/>
            <person name="Silverstein K.A.T."/>
            <person name="Koren S."/>
            <person name="Bechman K.B."/>
            <person name="Herman A."/>
            <person name="Abrahante J.E."/>
            <person name="Garbe J."/>
        </authorList>
    </citation>
    <scope>NUCLEOTIDE SEQUENCE</scope>
    <source>
        <strain evidence="2">Duluth1</strain>
        <tissue evidence="2">Whole animal</tissue>
    </source>
</reference>
<evidence type="ECO:0000313" key="2">
    <source>
        <dbReference type="EMBL" id="KAH3793313.1"/>
    </source>
</evidence>
<comment type="caution">
    <text evidence="2">The sequence shown here is derived from an EMBL/GenBank/DDBJ whole genome shotgun (WGS) entry which is preliminary data.</text>
</comment>
<protein>
    <submittedName>
        <fullName evidence="2">Uncharacterized protein</fullName>
    </submittedName>
</protein>
<name>A0A9D4F793_DREPO</name>
<proteinExistence type="predicted"/>
<dbReference type="EMBL" id="JAIWYP010000007">
    <property type="protein sequence ID" value="KAH3793313.1"/>
    <property type="molecule type" value="Genomic_DNA"/>
</dbReference>
<feature type="compositionally biased region" description="Polar residues" evidence="1">
    <location>
        <begin position="16"/>
        <end position="34"/>
    </location>
</feature>
<accession>A0A9D4F793</accession>
<evidence type="ECO:0000313" key="3">
    <source>
        <dbReference type="Proteomes" id="UP000828390"/>
    </source>
</evidence>
<feature type="region of interest" description="Disordered" evidence="1">
    <location>
        <begin position="1"/>
        <end position="56"/>
    </location>
</feature>
<gene>
    <name evidence="2" type="ORF">DPMN_146820</name>
</gene>